<keyword evidence="6" id="KW-1133">Transmembrane helix</keyword>
<dbReference type="PANTHER" id="PTHR24421">
    <property type="entry name" value="NITRATE/NITRITE SENSOR PROTEIN NARX-RELATED"/>
    <property type="match status" value="1"/>
</dbReference>
<feature type="transmembrane region" description="Helical" evidence="6">
    <location>
        <begin position="69"/>
        <end position="90"/>
    </location>
</feature>
<feature type="transmembrane region" description="Helical" evidence="6">
    <location>
        <begin position="160"/>
        <end position="183"/>
    </location>
</feature>
<dbReference type="InterPro" id="IPR005467">
    <property type="entry name" value="His_kinase_dom"/>
</dbReference>
<feature type="region of interest" description="Disordered" evidence="5">
    <location>
        <begin position="365"/>
        <end position="385"/>
    </location>
</feature>
<dbReference type="InterPro" id="IPR003594">
    <property type="entry name" value="HATPase_dom"/>
</dbReference>
<reference evidence="8 9" key="1">
    <citation type="submission" date="2023-07" db="EMBL/GenBank/DDBJ databases">
        <title>Sorghum-associated microbial communities from plants grown in Nebraska, USA.</title>
        <authorList>
            <person name="Schachtman D."/>
        </authorList>
    </citation>
    <scope>NUCLEOTIDE SEQUENCE [LARGE SCALE GENOMIC DNA]</scope>
    <source>
        <strain evidence="8 9">2980</strain>
    </source>
</reference>
<evidence type="ECO:0000259" key="7">
    <source>
        <dbReference type="PROSITE" id="PS50109"/>
    </source>
</evidence>
<feature type="compositionally biased region" description="Acidic residues" evidence="5">
    <location>
        <begin position="434"/>
        <end position="445"/>
    </location>
</feature>
<evidence type="ECO:0000256" key="5">
    <source>
        <dbReference type="SAM" id="MobiDB-lite"/>
    </source>
</evidence>
<dbReference type="Proteomes" id="UP001259347">
    <property type="component" value="Unassembled WGS sequence"/>
</dbReference>
<dbReference type="InterPro" id="IPR050482">
    <property type="entry name" value="Sensor_HK_TwoCompSys"/>
</dbReference>
<evidence type="ECO:0000256" key="3">
    <source>
        <dbReference type="ARBA" id="ARBA00023012"/>
    </source>
</evidence>
<dbReference type="RefSeq" id="WP_310023311.1">
    <property type="nucleotide sequence ID" value="NZ_JAVDUM010000021.1"/>
</dbReference>
<proteinExistence type="predicted"/>
<comment type="caution">
    <text evidence="8">The sequence shown here is derived from an EMBL/GenBank/DDBJ whole genome shotgun (WGS) entry which is preliminary data.</text>
</comment>
<keyword evidence="6" id="KW-0472">Membrane</keyword>
<feature type="coiled-coil region" evidence="4">
    <location>
        <begin position="193"/>
        <end position="227"/>
    </location>
</feature>
<dbReference type="Gene3D" id="1.20.5.1930">
    <property type="match status" value="1"/>
</dbReference>
<keyword evidence="9" id="KW-1185">Reference proteome</keyword>
<feature type="transmembrane region" description="Helical" evidence="6">
    <location>
        <begin position="133"/>
        <end position="153"/>
    </location>
</feature>
<feature type="transmembrane region" description="Helical" evidence="6">
    <location>
        <begin position="97"/>
        <end position="127"/>
    </location>
</feature>
<protein>
    <submittedName>
        <fullName evidence="8">Signal transduction histidine kinase</fullName>
    </submittedName>
</protein>
<dbReference type="Pfam" id="PF02518">
    <property type="entry name" value="HATPase_c"/>
    <property type="match status" value="1"/>
</dbReference>
<dbReference type="CDD" id="cd16917">
    <property type="entry name" value="HATPase_UhpB-NarQ-NarX-like"/>
    <property type="match status" value="1"/>
</dbReference>
<feature type="domain" description="Histidine kinase" evidence="7">
    <location>
        <begin position="233"/>
        <end position="421"/>
    </location>
</feature>
<dbReference type="PROSITE" id="PS50109">
    <property type="entry name" value="HIS_KIN"/>
    <property type="match status" value="1"/>
</dbReference>
<keyword evidence="3" id="KW-0902">Two-component regulatory system</keyword>
<dbReference type="SUPFAM" id="SSF55874">
    <property type="entry name" value="ATPase domain of HSP90 chaperone/DNA topoisomerase II/histidine kinase"/>
    <property type="match status" value="1"/>
</dbReference>
<organism evidence="8 9">
    <name type="scientific">Microbacterium resistens</name>
    <dbReference type="NCBI Taxonomy" id="156977"/>
    <lineage>
        <taxon>Bacteria</taxon>
        <taxon>Bacillati</taxon>
        <taxon>Actinomycetota</taxon>
        <taxon>Actinomycetes</taxon>
        <taxon>Micrococcales</taxon>
        <taxon>Microbacteriaceae</taxon>
        <taxon>Microbacterium</taxon>
    </lineage>
</organism>
<name>A0ABU1SHA0_9MICO</name>
<keyword evidence="1" id="KW-0808">Transferase</keyword>
<sequence length="458" mass="47756">MNESPGTDVSGGATTGADGSRAVPQAQDRALGDPGRMRVLRGARAALHVITVTLTVVAAARAASTGGEMVVVLLAAGVFLAWYGAGASFAHGRAAAWWLAGLVVLWLGALLISPEFVWLSFAVLLLAGHVLRLPWSALLAAVVIAASIVLPMLHPAATSATGIASIIGPLVGGGFAYGISLGYDHLLRSAAERERLIASLLRAQHESARLQEELAGEQREAGALRERTRLARDLHDTIAQELSSIALIARTGDAERMAQIDDLARHSLQELRRIVAALAPVDLEESALAAALGRMLDTLTADNGIRTRLDLDDGLPPLPTPVEVAFLRVAQSGLANVRQHSGARSAEIRLSAGDGVARMEIVDDGSGFDATAGSEPADRRSGGSFGIAAMRSRLRELGGELRIDTAPGEGTRLIAMLPAASTAPAASATKPESEPEAEPESEPEPESERESRGEGRTA</sequence>
<keyword evidence="4" id="KW-0175">Coiled coil</keyword>
<dbReference type="InterPro" id="IPR011712">
    <property type="entry name" value="Sig_transdc_His_kin_sub3_dim/P"/>
</dbReference>
<dbReference type="EMBL" id="JAVDUM010000021">
    <property type="protein sequence ID" value="MDR6868986.1"/>
    <property type="molecule type" value="Genomic_DNA"/>
</dbReference>
<dbReference type="Gene3D" id="3.30.565.10">
    <property type="entry name" value="Histidine kinase-like ATPase, C-terminal domain"/>
    <property type="match status" value="1"/>
</dbReference>
<feature type="region of interest" description="Disordered" evidence="5">
    <location>
        <begin position="412"/>
        <end position="458"/>
    </location>
</feature>
<evidence type="ECO:0000256" key="1">
    <source>
        <dbReference type="ARBA" id="ARBA00022679"/>
    </source>
</evidence>
<dbReference type="PIRSF" id="PIRSF037434">
    <property type="entry name" value="STHK_ChrS"/>
    <property type="match status" value="1"/>
</dbReference>
<keyword evidence="2 8" id="KW-0418">Kinase</keyword>
<feature type="compositionally biased region" description="Basic and acidic residues" evidence="5">
    <location>
        <begin position="446"/>
        <end position="458"/>
    </location>
</feature>
<keyword evidence="6" id="KW-0812">Transmembrane</keyword>
<dbReference type="Pfam" id="PF07730">
    <property type="entry name" value="HisKA_3"/>
    <property type="match status" value="1"/>
</dbReference>
<evidence type="ECO:0000256" key="6">
    <source>
        <dbReference type="SAM" id="Phobius"/>
    </source>
</evidence>
<feature type="compositionally biased region" description="Low complexity" evidence="5">
    <location>
        <begin position="418"/>
        <end position="430"/>
    </location>
</feature>
<dbReference type="InterPro" id="IPR036890">
    <property type="entry name" value="HATPase_C_sf"/>
</dbReference>
<feature type="transmembrane region" description="Helical" evidence="6">
    <location>
        <begin position="45"/>
        <end position="63"/>
    </location>
</feature>
<dbReference type="GO" id="GO:0016301">
    <property type="term" value="F:kinase activity"/>
    <property type="evidence" value="ECO:0007669"/>
    <property type="project" value="UniProtKB-KW"/>
</dbReference>
<accession>A0ABU1SHA0</accession>
<dbReference type="InterPro" id="IPR017205">
    <property type="entry name" value="Sig_transdc_His_kinase_ChrS"/>
</dbReference>
<feature type="region of interest" description="Disordered" evidence="5">
    <location>
        <begin position="1"/>
        <end position="30"/>
    </location>
</feature>
<evidence type="ECO:0000256" key="4">
    <source>
        <dbReference type="SAM" id="Coils"/>
    </source>
</evidence>
<evidence type="ECO:0000256" key="2">
    <source>
        <dbReference type="ARBA" id="ARBA00022777"/>
    </source>
</evidence>
<gene>
    <name evidence="8" type="ORF">J2Y69_003614</name>
</gene>
<evidence type="ECO:0000313" key="8">
    <source>
        <dbReference type="EMBL" id="MDR6868986.1"/>
    </source>
</evidence>
<evidence type="ECO:0000313" key="9">
    <source>
        <dbReference type="Proteomes" id="UP001259347"/>
    </source>
</evidence>